<feature type="signal peptide" evidence="6">
    <location>
        <begin position="1"/>
        <end position="20"/>
    </location>
</feature>
<feature type="transmembrane region" description="Helical" evidence="5">
    <location>
        <begin position="92"/>
        <end position="113"/>
    </location>
</feature>
<reference evidence="7 8" key="1">
    <citation type="submission" date="2023-10" db="EMBL/GenBank/DDBJ databases">
        <title>The genome sequence of Streptomyces sp. HUAS YS2.</title>
        <authorList>
            <person name="Mo P."/>
        </authorList>
    </citation>
    <scope>NUCLEOTIDE SEQUENCE [LARGE SCALE GENOMIC DNA]</scope>
    <source>
        <strain evidence="7 8">HUAS YS2</strain>
    </source>
</reference>
<evidence type="ECO:0000256" key="2">
    <source>
        <dbReference type="ARBA" id="ARBA00022692"/>
    </source>
</evidence>
<evidence type="ECO:0000313" key="8">
    <source>
        <dbReference type="Proteomes" id="UP001301731"/>
    </source>
</evidence>
<evidence type="ECO:0000256" key="4">
    <source>
        <dbReference type="ARBA" id="ARBA00023136"/>
    </source>
</evidence>
<dbReference type="Proteomes" id="UP001301731">
    <property type="component" value="Chromosome"/>
</dbReference>
<feature type="transmembrane region" description="Helical" evidence="5">
    <location>
        <begin position="52"/>
        <end position="80"/>
    </location>
</feature>
<proteinExistence type="predicted"/>
<keyword evidence="6" id="KW-0732">Signal</keyword>
<sequence length="115" mass="11924">MFIGYAVVAVLLTFALSASAFLTFTRNPQVVGSMTKLDVPDSWMPWLATAKIAGALGLLAGLAVPALGGAAAIGVALYFIGALITHLRKKDYEVAPVVVLTLLALVALTLRLLSA</sequence>
<gene>
    <name evidence="7" type="ORF">R2D22_17720</name>
</gene>
<protein>
    <submittedName>
        <fullName evidence="7">DoxX family protein</fullName>
    </submittedName>
</protein>
<dbReference type="RefSeq" id="WP_318104693.1">
    <property type="nucleotide sequence ID" value="NZ_CP137573.1"/>
</dbReference>
<dbReference type="InterPro" id="IPR032808">
    <property type="entry name" value="DoxX"/>
</dbReference>
<keyword evidence="8" id="KW-1185">Reference proteome</keyword>
<evidence type="ECO:0000256" key="6">
    <source>
        <dbReference type="SAM" id="SignalP"/>
    </source>
</evidence>
<dbReference type="EMBL" id="CP137573">
    <property type="protein sequence ID" value="WOX23133.1"/>
    <property type="molecule type" value="Genomic_DNA"/>
</dbReference>
<dbReference type="Pfam" id="PF13564">
    <property type="entry name" value="DoxX_2"/>
    <property type="match status" value="1"/>
</dbReference>
<evidence type="ECO:0000313" key="7">
    <source>
        <dbReference type="EMBL" id="WOX23133.1"/>
    </source>
</evidence>
<evidence type="ECO:0000256" key="5">
    <source>
        <dbReference type="SAM" id="Phobius"/>
    </source>
</evidence>
<keyword evidence="4 5" id="KW-0472">Membrane</keyword>
<accession>A0ABZ0LUI1</accession>
<keyword evidence="2 5" id="KW-0812">Transmembrane</keyword>
<comment type="subcellular location">
    <subcellularLocation>
        <location evidence="1">Membrane</location>
        <topology evidence="1">Multi-pass membrane protein</topology>
    </subcellularLocation>
</comment>
<name>A0ABZ0LUI1_9ACTN</name>
<evidence type="ECO:0000256" key="3">
    <source>
        <dbReference type="ARBA" id="ARBA00022989"/>
    </source>
</evidence>
<feature type="chain" id="PRO_5045702330" evidence="6">
    <location>
        <begin position="21"/>
        <end position="115"/>
    </location>
</feature>
<keyword evidence="3 5" id="KW-1133">Transmembrane helix</keyword>
<organism evidence="7 8">
    <name type="scientific">Streptomyces solicathayae</name>
    <dbReference type="NCBI Taxonomy" id="3081768"/>
    <lineage>
        <taxon>Bacteria</taxon>
        <taxon>Bacillati</taxon>
        <taxon>Actinomycetota</taxon>
        <taxon>Actinomycetes</taxon>
        <taxon>Kitasatosporales</taxon>
        <taxon>Streptomycetaceae</taxon>
        <taxon>Streptomyces</taxon>
    </lineage>
</organism>
<evidence type="ECO:0000256" key="1">
    <source>
        <dbReference type="ARBA" id="ARBA00004141"/>
    </source>
</evidence>